<dbReference type="Gene3D" id="3.40.50.720">
    <property type="entry name" value="NAD(P)-binding Rossmann-like Domain"/>
    <property type="match status" value="1"/>
</dbReference>
<dbReference type="CDD" id="cd05233">
    <property type="entry name" value="SDR_c"/>
    <property type="match status" value="1"/>
</dbReference>
<comment type="similarity">
    <text evidence="1 4">Belongs to the short-chain dehydrogenases/reductases (SDR) family.</text>
</comment>
<dbReference type="Proteomes" id="UP000559256">
    <property type="component" value="Unassembled WGS sequence"/>
</dbReference>
<dbReference type="AlphaFoldDB" id="A0A8H5GE02"/>
<dbReference type="InterPro" id="IPR052178">
    <property type="entry name" value="Sec_Metab_Biosynth_SDR"/>
</dbReference>
<dbReference type="GO" id="GO:0016491">
    <property type="term" value="F:oxidoreductase activity"/>
    <property type="evidence" value="ECO:0007669"/>
    <property type="project" value="UniProtKB-KW"/>
</dbReference>
<dbReference type="PRINTS" id="PR00080">
    <property type="entry name" value="SDRFAMILY"/>
</dbReference>
<dbReference type="Pfam" id="PF00106">
    <property type="entry name" value="adh_short"/>
    <property type="match status" value="1"/>
</dbReference>
<dbReference type="PROSITE" id="PS00061">
    <property type="entry name" value="ADH_SHORT"/>
    <property type="match status" value="1"/>
</dbReference>
<dbReference type="InterPro" id="IPR036291">
    <property type="entry name" value="NAD(P)-bd_dom_sf"/>
</dbReference>
<evidence type="ECO:0000256" key="1">
    <source>
        <dbReference type="ARBA" id="ARBA00006484"/>
    </source>
</evidence>
<dbReference type="SUPFAM" id="SSF51735">
    <property type="entry name" value="NAD(P)-binding Rossmann-fold domains"/>
    <property type="match status" value="1"/>
</dbReference>
<dbReference type="PANTHER" id="PTHR43618">
    <property type="entry name" value="7-ALPHA-HYDROXYSTEROID DEHYDROGENASE"/>
    <property type="match status" value="1"/>
</dbReference>
<accession>A0A8H5GE02</accession>
<gene>
    <name evidence="5" type="ORF">D9758_008317</name>
</gene>
<sequence>MAIANNLQSLQSLKSFHTNNLSGRVALVTGGGTGVGLTIARGFVANGAKVYITGRREDVLKQAAEQTVGLIPLKMDIRDKESIAHAAGILEREEGKLDVLVNNAGIVTPVSPFLSDKSTPKNSRLGLSLFQSESSEDWQNAFATNTIAPFFTTTGFSDLLEKGARMRGDHATSSVINISSAAGSFHSSLNSIAYGTTKAGLDHLTGTLAREFAIHKVPVRVNGIAPGPFPSEITGIPEEIDRQIKEGTFFCGTVLPPIERSGREEEITSAVVWLASDGGAFTNGVTLRIDGGLALVTP</sequence>
<reference evidence="5 6" key="1">
    <citation type="journal article" date="2020" name="ISME J.">
        <title>Uncovering the hidden diversity of litter-decomposition mechanisms in mushroom-forming fungi.</title>
        <authorList>
            <person name="Floudas D."/>
            <person name="Bentzer J."/>
            <person name="Ahren D."/>
            <person name="Johansson T."/>
            <person name="Persson P."/>
            <person name="Tunlid A."/>
        </authorList>
    </citation>
    <scope>NUCLEOTIDE SEQUENCE [LARGE SCALE GENOMIC DNA]</scope>
    <source>
        <strain evidence="5 6">CBS 291.85</strain>
    </source>
</reference>
<proteinExistence type="inferred from homology"/>
<evidence type="ECO:0000256" key="2">
    <source>
        <dbReference type="ARBA" id="ARBA00022857"/>
    </source>
</evidence>
<keyword evidence="6" id="KW-1185">Reference proteome</keyword>
<dbReference type="InterPro" id="IPR020904">
    <property type="entry name" value="Sc_DH/Rdtase_CS"/>
</dbReference>
<comment type="caution">
    <text evidence="5">The sequence shown here is derived from an EMBL/GenBank/DDBJ whole genome shotgun (WGS) entry which is preliminary data.</text>
</comment>
<dbReference type="PRINTS" id="PR00081">
    <property type="entry name" value="GDHRDH"/>
</dbReference>
<evidence type="ECO:0000313" key="5">
    <source>
        <dbReference type="EMBL" id="KAF5363196.1"/>
    </source>
</evidence>
<dbReference type="EMBL" id="JAACJM010000034">
    <property type="protein sequence ID" value="KAF5363196.1"/>
    <property type="molecule type" value="Genomic_DNA"/>
</dbReference>
<evidence type="ECO:0000256" key="4">
    <source>
        <dbReference type="RuleBase" id="RU000363"/>
    </source>
</evidence>
<evidence type="ECO:0008006" key="7">
    <source>
        <dbReference type="Google" id="ProtNLM"/>
    </source>
</evidence>
<organism evidence="5 6">
    <name type="scientific">Tetrapyrgos nigripes</name>
    <dbReference type="NCBI Taxonomy" id="182062"/>
    <lineage>
        <taxon>Eukaryota</taxon>
        <taxon>Fungi</taxon>
        <taxon>Dikarya</taxon>
        <taxon>Basidiomycota</taxon>
        <taxon>Agaricomycotina</taxon>
        <taxon>Agaricomycetes</taxon>
        <taxon>Agaricomycetidae</taxon>
        <taxon>Agaricales</taxon>
        <taxon>Marasmiineae</taxon>
        <taxon>Marasmiaceae</taxon>
        <taxon>Tetrapyrgos</taxon>
    </lineage>
</organism>
<protein>
    <recommendedName>
        <fullName evidence="7">NAD(P)-binding protein</fullName>
    </recommendedName>
</protein>
<keyword evidence="3" id="KW-0560">Oxidoreductase</keyword>
<evidence type="ECO:0000313" key="6">
    <source>
        <dbReference type="Proteomes" id="UP000559256"/>
    </source>
</evidence>
<dbReference type="PANTHER" id="PTHR43618:SF18">
    <property type="entry name" value="SHORT CHAIN DEHYDROGENASE_REDUCTASE FAMILY (AFU_ORTHOLOGUE AFUA_5G12480)"/>
    <property type="match status" value="1"/>
</dbReference>
<name>A0A8H5GE02_9AGAR</name>
<dbReference type="OrthoDB" id="3819888at2759"/>
<dbReference type="InterPro" id="IPR002347">
    <property type="entry name" value="SDR_fam"/>
</dbReference>
<evidence type="ECO:0000256" key="3">
    <source>
        <dbReference type="ARBA" id="ARBA00023002"/>
    </source>
</evidence>
<keyword evidence="2" id="KW-0521">NADP</keyword>